<proteinExistence type="predicted"/>
<dbReference type="InterPro" id="IPR018060">
    <property type="entry name" value="HTH_AraC"/>
</dbReference>
<dbReference type="PRINTS" id="PR00032">
    <property type="entry name" value="HTHARAC"/>
</dbReference>
<dbReference type="InterPro" id="IPR050204">
    <property type="entry name" value="AraC_XylS_family_regulators"/>
</dbReference>
<evidence type="ECO:0000313" key="5">
    <source>
        <dbReference type="EMBL" id="QCI63431.1"/>
    </source>
</evidence>
<dbReference type="InterPro" id="IPR018062">
    <property type="entry name" value="HTH_AraC-typ_CS"/>
</dbReference>
<keyword evidence="3" id="KW-0804">Transcription</keyword>
<dbReference type="GO" id="GO:0003700">
    <property type="term" value="F:DNA-binding transcription factor activity"/>
    <property type="evidence" value="ECO:0007669"/>
    <property type="project" value="InterPro"/>
</dbReference>
<evidence type="ECO:0000256" key="2">
    <source>
        <dbReference type="ARBA" id="ARBA00023125"/>
    </source>
</evidence>
<keyword evidence="1" id="KW-0805">Transcription regulation</keyword>
<gene>
    <name evidence="5" type="ORF">E8M01_03770</name>
</gene>
<organism evidence="5 6">
    <name type="scientific">Phreatobacter stygius</name>
    <dbReference type="NCBI Taxonomy" id="1940610"/>
    <lineage>
        <taxon>Bacteria</taxon>
        <taxon>Pseudomonadati</taxon>
        <taxon>Pseudomonadota</taxon>
        <taxon>Alphaproteobacteria</taxon>
        <taxon>Hyphomicrobiales</taxon>
        <taxon>Phreatobacteraceae</taxon>
        <taxon>Phreatobacter</taxon>
    </lineage>
</organism>
<evidence type="ECO:0000256" key="1">
    <source>
        <dbReference type="ARBA" id="ARBA00023015"/>
    </source>
</evidence>
<dbReference type="GO" id="GO:0043565">
    <property type="term" value="F:sequence-specific DNA binding"/>
    <property type="evidence" value="ECO:0007669"/>
    <property type="project" value="InterPro"/>
</dbReference>
<accession>A0A4D7AUR6</accession>
<name>A0A4D7AUR6_9HYPH</name>
<dbReference type="InterPro" id="IPR009057">
    <property type="entry name" value="Homeodomain-like_sf"/>
</dbReference>
<dbReference type="PANTHER" id="PTHR46796">
    <property type="entry name" value="HTH-TYPE TRANSCRIPTIONAL ACTIVATOR RHAS-RELATED"/>
    <property type="match status" value="1"/>
</dbReference>
<keyword evidence="2" id="KW-0238">DNA-binding</keyword>
<dbReference type="Proteomes" id="UP000298781">
    <property type="component" value="Chromosome"/>
</dbReference>
<dbReference type="AlphaFoldDB" id="A0A4D7AUR6"/>
<dbReference type="Gene3D" id="1.10.10.60">
    <property type="entry name" value="Homeodomain-like"/>
    <property type="match status" value="1"/>
</dbReference>
<dbReference type="SMART" id="SM00342">
    <property type="entry name" value="HTH_ARAC"/>
    <property type="match status" value="1"/>
</dbReference>
<dbReference type="SUPFAM" id="SSF46689">
    <property type="entry name" value="Homeodomain-like"/>
    <property type="match status" value="1"/>
</dbReference>
<evidence type="ECO:0000256" key="3">
    <source>
        <dbReference type="ARBA" id="ARBA00023163"/>
    </source>
</evidence>
<dbReference type="PROSITE" id="PS00041">
    <property type="entry name" value="HTH_ARAC_FAMILY_1"/>
    <property type="match status" value="1"/>
</dbReference>
<dbReference type="OrthoDB" id="8004517at2"/>
<feature type="domain" description="HTH araC/xylS-type" evidence="4">
    <location>
        <begin position="251"/>
        <end position="351"/>
    </location>
</feature>
<protein>
    <submittedName>
        <fullName evidence="5">Helix-turn-helix domain-containing protein</fullName>
    </submittedName>
</protein>
<sequence>MATTTAPQLPFRWRPSKIVAQRRKRTLATNKAAANILTPSIPQSNFDLTELPVKAGIEAWQEGLGSMYNIQLHNQPERPIHIRSRASHFDSFIFGSLEVRVRQQVGRARAQAARDGLDSYTLHFHGRACGVSRDNGPYQRIEPGDLLILDQTQTSSSRLNGQDDLFLVVPRPVLAPLLSAPDEHNAHVISGKDPLVSLFRSHLYELYRATPELSPEAARAVIRPTLELAAAAINGSASEGQSTTLQSALTARICRYIEEHAMEPDLAAARIAAAFGMSQRKLYYLMGAYGGVAAYIQEVRLRRAKAAIVAPALRHMSIAEIAADFGFSDPTNFSRVFRRAFGMSPREMRAFAAEGRQDELTGRRNARSMWDWMRHLR</sequence>
<evidence type="ECO:0000259" key="4">
    <source>
        <dbReference type="PROSITE" id="PS01124"/>
    </source>
</evidence>
<dbReference type="Pfam" id="PF12833">
    <property type="entry name" value="HTH_18"/>
    <property type="match status" value="1"/>
</dbReference>
<evidence type="ECO:0000313" key="6">
    <source>
        <dbReference type="Proteomes" id="UP000298781"/>
    </source>
</evidence>
<dbReference type="PROSITE" id="PS01124">
    <property type="entry name" value="HTH_ARAC_FAMILY_2"/>
    <property type="match status" value="1"/>
</dbReference>
<reference evidence="5 6" key="1">
    <citation type="submission" date="2019-04" db="EMBL/GenBank/DDBJ databases">
        <title>Phreatobacter aquaticus sp. nov.</title>
        <authorList>
            <person name="Choi A."/>
        </authorList>
    </citation>
    <scope>NUCLEOTIDE SEQUENCE [LARGE SCALE GENOMIC DNA]</scope>
    <source>
        <strain evidence="5 6">KCTC 52518</strain>
    </source>
</reference>
<dbReference type="PANTHER" id="PTHR46796:SF6">
    <property type="entry name" value="ARAC SUBFAMILY"/>
    <property type="match status" value="1"/>
</dbReference>
<dbReference type="EMBL" id="CP039690">
    <property type="protein sequence ID" value="QCI63431.1"/>
    <property type="molecule type" value="Genomic_DNA"/>
</dbReference>
<dbReference type="KEGG" id="pstg:E8M01_03770"/>
<dbReference type="InterPro" id="IPR020449">
    <property type="entry name" value="Tscrpt_reg_AraC-type_HTH"/>
</dbReference>
<keyword evidence="6" id="KW-1185">Reference proteome</keyword>